<dbReference type="EMBL" id="MZGU01000004">
    <property type="protein sequence ID" value="PWB86113.1"/>
    <property type="molecule type" value="Genomic_DNA"/>
</dbReference>
<evidence type="ECO:0000313" key="4">
    <source>
        <dbReference type="Proteomes" id="UP000245577"/>
    </source>
</evidence>
<gene>
    <name evidence="3" type="ORF">MBBWO_09670</name>
</gene>
<evidence type="ECO:0000313" key="3">
    <source>
        <dbReference type="EMBL" id="PWB86113.1"/>
    </source>
</evidence>
<evidence type="ECO:0000256" key="1">
    <source>
        <dbReference type="SAM" id="Phobius"/>
    </source>
</evidence>
<proteinExistence type="predicted"/>
<protein>
    <recommendedName>
        <fullName evidence="2">Zinc-ribbon domain-containing protein</fullName>
    </recommendedName>
</protein>
<feature type="transmembrane region" description="Helical" evidence="1">
    <location>
        <begin position="43"/>
        <end position="64"/>
    </location>
</feature>
<feature type="domain" description="Zinc-ribbon" evidence="2">
    <location>
        <begin position="2"/>
        <end position="24"/>
    </location>
</feature>
<keyword evidence="1" id="KW-0812">Transmembrane</keyword>
<sequence length="160" mass="17611">MKCPKCGREFPDDINFCNECGTKLVKDGNFIDEWKCWSTSKQILSLVGACCVILIVIGAISSFLTPEKEDTTVINNTSYNVTVGDYSNYVSSSSDGYDTYYSYEDEHGSGDLEGTVYSDGSIEAHQKGTTEFGDYEVNSYMDSDGNIHGTVTTGGYTYYV</sequence>
<dbReference type="Pfam" id="PF13240">
    <property type="entry name" value="Zn_Ribbon_1"/>
    <property type="match status" value="1"/>
</dbReference>
<keyword evidence="4" id="KW-1185">Reference proteome</keyword>
<dbReference type="InterPro" id="IPR026870">
    <property type="entry name" value="Zinc_ribbon_dom"/>
</dbReference>
<evidence type="ECO:0000259" key="2">
    <source>
        <dbReference type="Pfam" id="PF13240"/>
    </source>
</evidence>
<dbReference type="RefSeq" id="WP_116669751.1">
    <property type="nucleotide sequence ID" value="NZ_MZGU01000004.1"/>
</dbReference>
<dbReference type="AlphaFoldDB" id="A0A2U1S7L4"/>
<keyword evidence="1" id="KW-0472">Membrane</keyword>
<accession>A0A2U1S7L4</accession>
<name>A0A2U1S7L4_9EURY</name>
<keyword evidence="1" id="KW-1133">Transmembrane helix</keyword>
<organism evidence="3 4">
    <name type="scientific">Methanobrevibacter woesei</name>
    <dbReference type="NCBI Taxonomy" id="190976"/>
    <lineage>
        <taxon>Archaea</taxon>
        <taxon>Methanobacteriati</taxon>
        <taxon>Methanobacteriota</taxon>
        <taxon>Methanomada group</taxon>
        <taxon>Methanobacteria</taxon>
        <taxon>Methanobacteriales</taxon>
        <taxon>Methanobacteriaceae</taxon>
        <taxon>Methanobrevibacter</taxon>
    </lineage>
</organism>
<reference evidence="3 4" key="1">
    <citation type="submission" date="2017-03" db="EMBL/GenBank/DDBJ databases">
        <title>Genome sequence of Methanobrevibacter wosei.</title>
        <authorList>
            <person name="Poehlein A."/>
            <person name="Seedorf H."/>
            <person name="Daniel R."/>
        </authorList>
    </citation>
    <scope>NUCLEOTIDE SEQUENCE [LARGE SCALE GENOMIC DNA]</scope>
    <source>
        <strain evidence="3 4">DSM 11979</strain>
    </source>
</reference>
<dbReference type="Proteomes" id="UP000245577">
    <property type="component" value="Unassembled WGS sequence"/>
</dbReference>
<dbReference type="OrthoDB" id="359550at2157"/>
<comment type="caution">
    <text evidence="3">The sequence shown here is derived from an EMBL/GenBank/DDBJ whole genome shotgun (WGS) entry which is preliminary data.</text>
</comment>